<evidence type="ECO:0000313" key="4">
    <source>
        <dbReference type="EMBL" id="SFD15486.1"/>
    </source>
</evidence>
<dbReference type="GO" id="GO:0016491">
    <property type="term" value="F:oxidoreductase activity"/>
    <property type="evidence" value="ECO:0007669"/>
    <property type="project" value="UniProtKB-KW"/>
</dbReference>
<accession>A0A0F5Q097</accession>
<dbReference type="InterPro" id="IPR043143">
    <property type="entry name" value="Mal/L-sulf/L-lact_DH-like_NADP"/>
</dbReference>
<reference evidence="4 6" key="2">
    <citation type="submission" date="2016-10" db="EMBL/GenBank/DDBJ databases">
        <authorList>
            <person name="de Groot N.N."/>
        </authorList>
    </citation>
    <scope>NUCLEOTIDE SEQUENCE [LARGE SCALE GENOMIC DNA]</scope>
    <source>
        <strain evidence="4 6">CGMCC 1.10210</strain>
    </source>
</reference>
<dbReference type="InterPro" id="IPR003767">
    <property type="entry name" value="Malate/L-lactate_DH-like"/>
</dbReference>
<comment type="similarity">
    <text evidence="1">Belongs to the LDH2/MDH2 oxidoreductase family.</text>
</comment>
<gene>
    <name evidence="4" type="ORF">SAMN04488059_12430</name>
    <name evidence="3" type="ORF">WH91_08200</name>
</gene>
<dbReference type="EMBL" id="LAPV01000090">
    <property type="protein sequence ID" value="KKC33499.1"/>
    <property type="molecule type" value="Genomic_DNA"/>
</dbReference>
<proteinExistence type="inferred from homology"/>
<dbReference type="SUPFAM" id="SSF89733">
    <property type="entry name" value="L-sulfolactate dehydrogenase-like"/>
    <property type="match status" value="1"/>
</dbReference>
<dbReference type="EMBL" id="FOMB01000024">
    <property type="protein sequence ID" value="SFD15486.1"/>
    <property type="molecule type" value="Genomic_DNA"/>
</dbReference>
<dbReference type="AlphaFoldDB" id="A0A0F5Q097"/>
<dbReference type="Gene3D" id="3.30.1370.60">
    <property type="entry name" value="Hypothetical oxidoreductase yiak, domain 2"/>
    <property type="match status" value="1"/>
</dbReference>
<dbReference type="PATRIC" id="fig|728005.3.peg.4354"/>
<dbReference type="Gene3D" id="1.10.1530.10">
    <property type="match status" value="1"/>
</dbReference>
<dbReference type="STRING" id="728005.SAMN04488059_12430"/>
<dbReference type="Pfam" id="PF02615">
    <property type="entry name" value="Ldh_2"/>
    <property type="match status" value="1"/>
</dbReference>
<evidence type="ECO:0000313" key="6">
    <source>
        <dbReference type="Proteomes" id="UP000182258"/>
    </source>
</evidence>
<dbReference type="InterPro" id="IPR036111">
    <property type="entry name" value="Mal/L-sulfo/L-lacto_DH-like_sf"/>
</dbReference>
<dbReference type="Proteomes" id="UP000033519">
    <property type="component" value="Unassembled WGS sequence"/>
</dbReference>
<protein>
    <submittedName>
        <fullName evidence="3">Malate dehydrogenase</fullName>
    </submittedName>
    <submittedName>
        <fullName evidence="4">Malate/lactate/ureidoglycolate dehydrogenase, LDH2 family</fullName>
    </submittedName>
</protein>
<name>A0A0F5Q097_9HYPH</name>
<evidence type="ECO:0000256" key="2">
    <source>
        <dbReference type="ARBA" id="ARBA00023002"/>
    </source>
</evidence>
<organism evidence="4 6">
    <name type="scientific">Devosia psychrophila</name>
    <dbReference type="NCBI Taxonomy" id="728005"/>
    <lineage>
        <taxon>Bacteria</taxon>
        <taxon>Pseudomonadati</taxon>
        <taxon>Pseudomonadota</taxon>
        <taxon>Alphaproteobacteria</taxon>
        <taxon>Hyphomicrobiales</taxon>
        <taxon>Devosiaceae</taxon>
        <taxon>Devosia</taxon>
    </lineage>
</organism>
<dbReference type="Proteomes" id="UP000182258">
    <property type="component" value="Unassembled WGS sequence"/>
</dbReference>
<dbReference type="PANTHER" id="PTHR11091">
    <property type="entry name" value="OXIDOREDUCTASE-RELATED"/>
    <property type="match status" value="1"/>
</dbReference>
<dbReference type="RefSeq" id="WP_046170514.1">
    <property type="nucleotide sequence ID" value="NZ_FOMB01000024.1"/>
</dbReference>
<dbReference type="InterPro" id="IPR043144">
    <property type="entry name" value="Mal/L-sulf/L-lact_DH-like_ah"/>
</dbReference>
<evidence type="ECO:0000313" key="5">
    <source>
        <dbReference type="Proteomes" id="UP000033519"/>
    </source>
</evidence>
<evidence type="ECO:0000256" key="1">
    <source>
        <dbReference type="ARBA" id="ARBA00006056"/>
    </source>
</evidence>
<evidence type="ECO:0000313" key="3">
    <source>
        <dbReference type="EMBL" id="KKC33499.1"/>
    </source>
</evidence>
<keyword evidence="2" id="KW-0560">Oxidoreductase</keyword>
<dbReference type="PANTHER" id="PTHR11091:SF0">
    <property type="entry name" value="MALATE DEHYDROGENASE"/>
    <property type="match status" value="1"/>
</dbReference>
<keyword evidence="5" id="KW-1185">Reference proteome</keyword>
<reference evidence="3 5" key="1">
    <citation type="submission" date="2015-03" db="EMBL/GenBank/DDBJ databases">
        <authorList>
            <person name="Lepp D."/>
            <person name="Hassan Y.I."/>
            <person name="Li X.-Z."/>
            <person name="Zhou T."/>
        </authorList>
    </citation>
    <scope>NUCLEOTIDE SEQUENCE [LARGE SCALE GENOMIC DNA]</scope>
    <source>
        <strain evidence="3 5">Cr7-05</strain>
    </source>
</reference>
<sequence length="360" mass="38641">MAITLTNVDKPSLERFMAQGFEALGLTTEDAKLFGDALIFSELRFHPGHGQGVRRLRRYQERIGEKLVDPRAEFEIIKQSPALALVDAHNGIGTVVAAKAMKLAIEKAKVSGIGQVIVRNSTHYGSSAVHACQAMDAGCIGIAYTNAGPEMAPWGAREGAVGTNPWGIAAPTNLGFPAVMDFALTTAGKGMMLWHSREGKKIPLDWALTPEGEITDDPDAAMKGALLGIGEYKGYGLAFMTDVLTGVIGGGGFGLTPYADQGKLDVSHSLTAIDIEWFMPLEQFKQRMGEYSQMVKSRKTRPGFSEVLIPGEQEARRVARKSAGGVPLDDEVLADLQALGRELGLSAEIKVLGPFSEDRL</sequence>
<dbReference type="OrthoDB" id="9811519at2"/>